<keyword evidence="8" id="KW-1185">Reference proteome</keyword>
<feature type="transmembrane region" description="Helical" evidence="6">
    <location>
        <begin position="179"/>
        <end position="201"/>
    </location>
</feature>
<dbReference type="SUPFAM" id="SSF103473">
    <property type="entry name" value="MFS general substrate transporter"/>
    <property type="match status" value="1"/>
</dbReference>
<evidence type="ECO:0000256" key="1">
    <source>
        <dbReference type="ARBA" id="ARBA00004141"/>
    </source>
</evidence>
<comment type="similarity">
    <text evidence="2">Belongs to the major facilitator superfamily. Proton-dependent oligopeptide transporter (POT/PTR) (TC 2.A.17) family.</text>
</comment>
<dbReference type="Gene3D" id="1.20.1250.20">
    <property type="entry name" value="MFS general substrate transporter like domains"/>
    <property type="match status" value="1"/>
</dbReference>
<dbReference type="PANTHER" id="PTHR11654">
    <property type="entry name" value="OLIGOPEPTIDE TRANSPORTER-RELATED"/>
    <property type="match status" value="1"/>
</dbReference>
<evidence type="ECO:0000256" key="6">
    <source>
        <dbReference type="SAM" id="Phobius"/>
    </source>
</evidence>
<comment type="caution">
    <text evidence="7">The sequence shown here is derived from an EMBL/GenBank/DDBJ whole genome shotgun (WGS) entry which is preliminary data.</text>
</comment>
<feature type="transmembrane region" description="Helical" evidence="6">
    <location>
        <begin position="139"/>
        <end position="159"/>
    </location>
</feature>
<proteinExistence type="inferred from homology"/>
<organism evidence="7 8">
    <name type="scientific">Protea cynaroides</name>
    <dbReference type="NCBI Taxonomy" id="273540"/>
    <lineage>
        <taxon>Eukaryota</taxon>
        <taxon>Viridiplantae</taxon>
        <taxon>Streptophyta</taxon>
        <taxon>Embryophyta</taxon>
        <taxon>Tracheophyta</taxon>
        <taxon>Spermatophyta</taxon>
        <taxon>Magnoliopsida</taxon>
        <taxon>Proteales</taxon>
        <taxon>Proteaceae</taxon>
        <taxon>Protea</taxon>
    </lineage>
</organism>
<name>A0A9Q0KNT3_9MAGN</name>
<comment type="subcellular location">
    <subcellularLocation>
        <location evidence="1">Membrane</location>
        <topology evidence="1">Multi-pass membrane protein</topology>
    </subcellularLocation>
</comment>
<gene>
    <name evidence="7" type="ORF">NE237_007221</name>
</gene>
<keyword evidence="3 6" id="KW-0812">Transmembrane</keyword>
<protein>
    <submittedName>
        <fullName evidence="7">Uncharacterized protein</fullName>
    </submittedName>
</protein>
<feature type="transmembrane region" description="Helical" evidence="6">
    <location>
        <begin position="53"/>
        <end position="76"/>
    </location>
</feature>
<feature type="transmembrane region" description="Helical" evidence="6">
    <location>
        <begin position="258"/>
        <end position="277"/>
    </location>
</feature>
<feature type="transmembrane region" description="Helical" evidence="6">
    <location>
        <begin position="213"/>
        <end position="238"/>
    </location>
</feature>
<accession>A0A9Q0KNT3</accession>
<dbReference type="AlphaFoldDB" id="A0A9Q0KNT3"/>
<dbReference type="InterPro" id="IPR000109">
    <property type="entry name" value="POT_fam"/>
</dbReference>
<dbReference type="Proteomes" id="UP001141806">
    <property type="component" value="Unassembled WGS sequence"/>
</dbReference>
<dbReference type="Pfam" id="PF00854">
    <property type="entry name" value="PTR2"/>
    <property type="match status" value="1"/>
</dbReference>
<dbReference type="GO" id="GO:0022857">
    <property type="term" value="F:transmembrane transporter activity"/>
    <property type="evidence" value="ECO:0007669"/>
    <property type="project" value="InterPro"/>
</dbReference>
<reference evidence="7" key="1">
    <citation type="journal article" date="2023" name="Plant J.">
        <title>The genome of the king protea, Protea cynaroides.</title>
        <authorList>
            <person name="Chang J."/>
            <person name="Duong T.A."/>
            <person name="Schoeman C."/>
            <person name="Ma X."/>
            <person name="Roodt D."/>
            <person name="Barker N."/>
            <person name="Li Z."/>
            <person name="Van de Peer Y."/>
            <person name="Mizrachi E."/>
        </authorList>
    </citation>
    <scope>NUCLEOTIDE SEQUENCE</scope>
    <source>
        <tissue evidence="7">Young leaves</tissue>
    </source>
</reference>
<evidence type="ECO:0000256" key="5">
    <source>
        <dbReference type="ARBA" id="ARBA00023136"/>
    </source>
</evidence>
<dbReference type="OrthoDB" id="8904098at2759"/>
<evidence type="ECO:0000256" key="4">
    <source>
        <dbReference type="ARBA" id="ARBA00022989"/>
    </source>
</evidence>
<evidence type="ECO:0000256" key="3">
    <source>
        <dbReference type="ARBA" id="ARBA00022692"/>
    </source>
</evidence>
<sequence length="292" mass="33539">MYWLILQYLVNEHFSFFDKQVVETEEYHIKGLVNPWRLCSVTQVEELKSILRLLPIWATGIIFATVYAQMSTLFVLQGDTMNLHMGPHFKIPSASLSIFGTISVLIWVPIYDCIIVPYVRKFTGHKHGFTQLQRMGIGLFISILSMVAATILEALRLRMVRRHNYYECKHIPMSVFWQIPQYFLVGCSEVFTFIGQLEFFYEQAPDSMRSLCSALSLTAVALGNFLSTLLVNTVTSITTRNGNVGWIPNNLNYGHIDYFYLLLAIMSGVNLGVYILVARWYTYKKAVGEFHT</sequence>
<dbReference type="InterPro" id="IPR036259">
    <property type="entry name" value="MFS_trans_sf"/>
</dbReference>
<dbReference type="EMBL" id="JAMYWD010000004">
    <property type="protein sequence ID" value="KAJ4974047.1"/>
    <property type="molecule type" value="Genomic_DNA"/>
</dbReference>
<keyword evidence="4 6" id="KW-1133">Transmembrane helix</keyword>
<evidence type="ECO:0000313" key="7">
    <source>
        <dbReference type="EMBL" id="KAJ4974047.1"/>
    </source>
</evidence>
<dbReference type="GO" id="GO:0016020">
    <property type="term" value="C:membrane"/>
    <property type="evidence" value="ECO:0007669"/>
    <property type="project" value="UniProtKB-SubCell"/>
</dbReference>
<evidence type="ECO:0000256" key="2">
    <source>
        <dbReference type="ARBA" id="ARBA00005982"/>
    </source>
</evidence>
<feature type="transmembrane region" description="Helical" evidence="6">
    <location>
        <begin position="96"/>
        <end position="119"/>
    </location>
</feature>
<evidence type="ECO:0000313" key="8">
    <source>
        <dbReference type="Proteomes" id="UP001141806"/>
    </source>
</evidence>
<keyword evidence="5 6" id="KW-0472">Membrane</keyword>